<dbReference type="PROSITE" id="PS50181">
    <property type="entry name" value="FBOX"/>
    <property type="match status" value="1"/>
</dbReference>
<dbReference type="EnsemblPlants" id="OGLUM08G18080.1">
    <property type="protein sequence ID" value="OGLUM08G18080.1"/>
    <property type="gene ID" value="OGLUM08G18080"/>
</dbReference>
<dbReference type="InterPro" id="IPR050232">
    <property type="entry name" value="FBL13/AtMIF1-like"/>
</dbReference>
<accession>A0A0E0AWB6</accession>
<dbReference type="InterPro" id="IPR036047">
    <property type="entry name" value="F-box-like_dom_sf"/>
</dbReference>
<evidence type="ECO:0000313" key="4">
    <source>
        <dbReference type="Proteomes" id="UP000026961"/>
    </source>
</evidence>
<name>A0A0E0AWB6_9ORYZ</name>
<dbReference type="AlphaFoldDB" id="A0A0E0AWB6"/>
<dbReference type="InterPro" id="IPR032675">
    <property type="entry name" value="LRR_dom_sf"/>
</dbReference>
<reference evidence="3" key="1">
    <citation type="submission" date="2015-04" db="UniProtKB">
        <authorList>
            <consortium name="EnsemblPlants"/>
        </authorList>
    </citation>
    <scope>IDENTIFICATION</scope>
</reference>
<evidence type="ECO:0000259" key="2">
    <source>
        <dbReference type="PROSITE" id="PS50181"/>
    </source>
</evidence>
<dbReference type="Gene3D" id="3.80.10.10">
    <property type="entry name" value="Ribonuclease Inhibitor"/>
    <property type="match status" value="2"/>
</dbReference>
<dbReference type="Pfam" id="PF00646">
    <property type="entry name" value="F-box"/>
    <property type="match status" value="1"/>
</dbReference>
<protein>
    <recommendedName>
        <fullName evidence="2">F-box domain-containing protein</fullName>
    </recommendedName>
</protein>
<dbReference type="InterPro" id="IPR001810">
    <property type="entry name" value="F-box_dom"/>
</dbReference>
<dbReference type="Proteomes" id="UP000026961">
    <property type="component" value="Chromosome 8"/>
</dbReference>
<evidence type="ECO:0000313" key="3">
    <source>
        <dbReference type="EnsemblPlants" id="OGLUM08G18080.1"/>
    </source>
</evidence>
<organism evidence="3">
    <name type="scientific">Oryza glumipatula</name>
    <dbReference type="NCBI Taxonomy" id="40148"/>
    <lineage>
        <taxon>Eukaryota</taxon>
        <taxon>Viridiplantae</taxon>
        <taxon>Streptophyta</taxon>
        <taxon>Embryophyta</taxon>
        <taxon>Tracheophyta</taxon>
        <taxon>Spermatophyta</taxon>
        <taxon>Magnoliopsida</taxon>
        <taxon>Liliopsida</taxon>
        <taxon>Poales</taxon>
        <taxon>Poaceae</taxon>
        <taxon>BOP clade</taxon>
        <taxon>Oryzoideae</taxon>
        <taxon>Oryzeae</taxon>
        <taxon>Oryzinae</taxon>
        <taxon>Oryza</taxon>
    </lineage>
</organism>
<feature type="domain" description="F-box" evidence="2">
    <location>
        <begin position="26"/>
        <end position="60"/>
    </location>
</feature>
<dbReference type="STRING" id="40148.A0A0E0AWB6"/>
<dbReference type="InterPro" id="IPR055411">
    <property type="entry name" value="LRR_FXL15/At3g58940/PEG3-like"/>
</dbReference>
<dbReference type="HOGENOM" id="CLU_315323_0_0_1"/>
<dbReference type="PANTHER" id="PTHR31900:SF27">
    <property type="entry name" value="FBD DOMAIN-CONTAINING PROTEIN"/>
    <property type="match status" value="1"/>
</dbReference>
<dbReference type="Gramene" id="OGLUM08G18080.1">
    <property type="protein sequence ID" value="OGLUM08G18080.1"/>
    <property type="gene ID" value="OGLUM08G18080"/>
</dbReference>
<proteinExistence type="predicted"/>
<reference evidence="3" key="2">
    <citation type="submission" date="2018-05" db="EMBL/GenBank/DDBJ databases">
        <title>OgluRS3 (Oryza glumaepatula Reference Sequence Version 3).</title>
        <authorList>
            <person name="Zhang J."/>
            <person name="Kudrna D."/>
            <person name="Lee S."/>
            <person name="Talag J."/>
            <person name="Welchert J."/>
            <person name="Wing R.A."/>
        </authorList>
    </citation>
    <scope>NUCLEOTIDE SEQUENCE [LARGE SCALE GENOMIC DNA]</scope>
</reference>
<dbReference type="eggNOG" id="ENOG502QTI8">
    <property type="taxonomic scope" value="Eukaryota"/>
</dbReference>
<dbReference type="PANTHER" id="PTHR31900">
    <property type="entry name" value="F-BOX/RNI SUPERFAMILY PROTEIN-RELATED"/>
    <property type="match status" value="1"/>
</dbReference>
<dbReference type="SUPFAM" id="SSF81383">
    <property type="entry name" value="F-box domain"/>
    <property type="match status" value="1"/>
</dbReference>
<dbReference type="Pfam" id="PF24758">
    <property type="entry name" value="LRR_At5g56370"/>
    <property type="match status" value="2"/>
</dbReference>
<dbReference type="SUPFAM" id="SSF52058">
    <property type="entry name" value="L domain-like"/>
    <property type="match status" value="1"/>
</dbReference>
<sequence length="985" mass="109697">MAASPPNRKRRLAAAEAEAEPELSPPDALGALPVEVLDNILGRLHIYDVVRTSALSRAWRRRWESLPTVDLTRSPGVAASDVDAVLLRRSAAPVRAFRLAARDPSWFVDALHDWLLYLSRSGVQALDLWFPTPSFRLHSCLFSCRELTSLDLEGCRLPPAPSGFEGFPNLKKLHLTKVSLPEHGGKALAALFAGSPLLEDVELMNALLVGDGADEWVIRAPNLRKLIMVAPFPYAGRVEDVPRLEVGILCGPNYAKFLTGMAHVTKLEFVCSFMRSTEVDVVEQLPFLFEKLRSLVISVNFCRMSHILFMFCLLRSAPVLEELDVLGQGDDAQDIDANDEFLNAQSTNDMFAKLRVVRMKKVACLCNEMHFMEFVLNKAGVLRVLSVYPSSGSTCSNEQTIITEHPRVSPDAQVIFMNRESANNGYMHTSSVNYELETIRSGTWLDVEHPRKIHRLDLDAVDQQKQLEKYLSEKSNIPIPPFPDSSSVSSSSQPVVRTSALSRAWRRRWAALPSVDLARSPGISEPDVDAILLRRSAALRTFRLVARARKGTWSVDALPHWLLYLSRSGVQALDLSFPELRFRLHPCLFSCGELTSLALNSCRLPPAPSGFAGFPNLKTLRLEDVDVPRHGGKEVAALIAASPLLEDLGLLAVKLIGDGPDEEWVIRAPNLRNLTMVCETAFGGRVEDLPRLDEGRLFGPNCAKFLAGMSQVTKLDFFCNCMLSTEVDVLERLPFLFKNLKNLSLAVNFFKMSHMLAIFCLLRSSPFIEELDVWGCTEGAKEFEANDRFLNAQLTDDVFVKLHVVRLKNIACVRNEMHFMEFVLSKARLLRKLYVRLSFYAVCSNEEAVIDIAEYPRTSSDAEIIFMECGIDCPEFPELTAPHQPILNSSLIQLLMLKAMLRQGDITDPVSNGVGNAHVYSEEGHIVNHVANVNADSPEGHVWDREATDSHPIVHGSVSAVQIWSRPCLLVVGALAVFCDYTSIF</sequence>
<evidence type="ECO:0000256" key="1">
    <source>
        <dbReference type="SAM" id="MobiDB-lite"/>
    </source>
</evidence>
<feature type="region of interest" description="Disordered" evidence="1">
    <location>
        <begin position="1"/>
        <end position="26"/>
    </location>
</feature>
<keyword evidence="4" id="KW-1185">Reference proteome</keyword>